<dbReference type="GO" id="GO:0005886">
    <property type="term" value="C:plasma membrane"/>
    <property type="evidence" value="ECO:0007669"/>
    <property type="project" value="UniProtKB-SubCell"/>
</dbReference>
<dbReference type="STRING" id="1296100.A0A1B9GEH6"/>
<proteinExistence type="inferred from homology"/>
<evidence type="ECO:0000256" key="6">
    <source>
        <dbReference type="ARBA" id="ARBA00022989"/>
    </source>
</evidence>
<organism evidence="10">
    <name type="scientific">Kwoniella bestiolae CBS 10118</name>
    <dbReference type="NCBI Taxonomy" id="1296100"/>
    <lineage>
        <taxon>Eukaryota</taxon>
        <taxon>Fungi</taxon>
        <taxon>Dikarya</taxon>
        <taxon>Basidiomycota</taxon>
        <taxon>Agaricomycotina</taxon>
        <taxon>Tremellomycetes</taxon>
        <taxon>Tremellales</taxon>
        <taxon>Cryptococcaceae</taxon>
        <taxon>Kwoniella</taxon>
    </lineage>
</organism>
<gene>
    <name evidence="10" type="ORF">I302_00904</name>
</gene>
<feature type="compositionally biased region" description="Polar residues" evidence="9">
    <location>
        <begin position="21"/>
        <end position="36"/>
    </location>
</feature>
<comment type="subcellular location">
    <subcellularLocation>
        <location evidence="8">Cell membrane</location>
        <topology evidence="8">Multi-pass membrane protein</topology>
    </subcellularLocation>
    <subcellularLocation>
        <location evidence="2">Membrane</location>
        <topology evidence="2">Multi-pass membrane protein</topology>
    </subcellularLocation>
</comment>
<dbReference type="PANTHER" id="PTHR12385:SF4">
    <property type="entry name" value="PROTEIN PNS1"/>
    <property type="match status" value="1"/>
</dbReference>
<comment type="similarity">
    <text evidence="3 8">Belongs to the CTL (choline transporter-like) family.</text>
</comment>
<comment type="function">
    <text evidence="1 8">Probably involved in transport through the plasma membrane.</text>
</comment>
<evidence type="ECO:0000256" key="2">
    <source>
        <dbReference type="ARBA" id="ARBA00004141"/>
    </source>
</evidence>
<feature type="transmembrane region" description="Helical" evidence="8">
    <location>
        <begin position="160"/>
        <end position="177"/>
    </location>
</feature>
<name>A0A1B9GEH6_9TREE</name>
<protein>
    <recommendedName>
        <fullName evidence="4 8">Protein PNS1</fullName>
    </recommendedName>
</protein>
<dbReference type="AlphaFoldDB" id="A0A1B9GEH6"/>
<dbReference type="InterPro" id="IPR007603">
    <property type="entry name" value="Choline_transptr-like"/>
</dbReference>
<accession>A0A1B9GEH6</accession>
<feature type="region of interest" description="Disordered" evidence="9">
    <location>
        <begin position="1"/>
        <end position="38"/>
    </location>
</feature>
<keyword evidence="7 8" id="KW-0472">Membrane</keyword>
<dbReference type="VEuPathDB" id="FungiDB:I302_00904"/>
<dbReference type="OrthoDB" id="2564065at2759"/>
<feature type="transmembrane region" description="Helical" evidence="8">
    <location>
        <begin position="105"/>
        <end position="125"/>
    </location>
</feature>
<feature type="transmembrane region" description="Helical" evidence="8">
    <location>
        <begin position="340"/>
        <end position="360"/>
    </location>
</feature>
<dbReference type="GO" id="GO:0022857">
    <property type="term" value="F:transmembrane transporter activity"/>
    <property type="evidence" value="ECO:0007669"/>
    <property type="project" value="UniProtKB-UniRule"/>
</dbReference>
<reference evidence="10" key="1">
    <citation type="submission" date="2013-07" db="EMBL/GenBank/DDBJ databases">
        <title>The Genome Sequence of Cryptococcus bestiolae CBS10118.</title>
        <authorList>
            <consortium name="The Broad Institute Genome Sequencing Platform"/>
            <person name="Cuomo C."/>
            <person name="Litvintseva A."/>
            <person name="Chen Y."/>
            <person name="Heitman J."/>
            <person name="Sun S."/>
            <person name="Springer D."/>
            <person name="Dromer F."/>
            <person name="Young S.K."/>
            <person name="Zeng Q."/>
            <person name="Gargeya S."/>
            <person name="Fitzgerald M."/>
            <person name="Abouelleil A."/>
            <person name="Alvarado L."/>
            <person name="Berlin A.M."/>
            <person name="Chapman S.B."/>
            <person name="Dewar J."/>
            <person name="Goldberg J."/>
            <person name="Griggs A."/>
            <person name="Gujja S."/>
            <person name="Hansen M."/>
            <person name="Howarth C."/>
            <person name="Imamovic A."/>
            <person name="Larimer J."/>
            <person name="McCowan C."/>
            <person name="Murphy C."/>
            <person name="Pearson M."/>
            <person name="Priest M."/>
            <person name="Roberts A."/>
            <person name="Saif S."/>
            <person name="Shea T."/>
            <person name="Sykes S."/>
            <person name="Wortman J."/>
            <person name="Nusbaum C."/>
            <person name="Birren B."/>
        </authorList>
    </citation>
    <scope>NUCLEOTIDE SEQUENCE [LARGE SCALE GENOMIC DNA]</scope>
    <source>
        <strain evidence="10">CBS 10118</strain>
    </source>
</reference>
<evidence type="ECO:0000256" key="1">
    <source>
        <dbReference type="ARBA" id="ARBA00002957"/>
    </source>
</evidence>
<keyword evidence="5 8" id="KW-0812">Transmembrane</keyword>
<dbReference type="PANTHER" id="PTHR12385">
    <property type="entry name" value="CHOLINE TRANSPORTER-LIKE (SLC FAMILY 44)"/>
    <property type="match status" value="1"/>
</dbReference>
<evidence type="ECO:0000256" key="4">
    <source>
        <dbReference type="ARBA" id="ARBA00015388"/>
    </source>
</evidence>
<keyword evidence="6 8" id="KW-1133">Transmembrane helix</keyword>
<evidence type="ECO:0000256" key="5">
    <source>
        <dbReference type="ARBA" id="ARBA00022692"/>
    </source>
</evidence>
<evidence type="ECO:0000256" key="7">
    <source>
        <dbReference type="ARBA" id="ARBA00023136"/>
    </source>
</evidence>
<feature type="transmembrane region" description="Helical" evidence="8">
    <location>
        <begin position="256"/>
        <end position="278"/>
    </location>
</feature>
<feature type="transmembrane region" description="Helical" evidence="8">
    <location>
        <begin position="137"/>
        <end position="154"/>
    </location>
</feature>
<evidence type="ECO:0000256" key="9">
    <source>
        <dbReference type="SAM" id="MobiDB-lite"/>
    </source>
</evidence>
<feature type="transmembrane region" description="Helical" evidence="8">
    <location>
        <begin position="309"/>
        <end position="328"/>
    </location>
</feature>
<feature type="transmembrane region" description="Helical" evidence="8">
    <location>
        <begin position="452"/>
        <end position="480"/>
    </location>
</feature>
<reference evidence="10" key="2">
    <citation type="submission" date="2014-01" db="EMBL/GenBank/DDBJ databases">
        <title>Evolution of pathogenesis and genome organization in the Tremellales.</title>
        <authorList>
            <person name="Cuomo C."/>
            <person name="Litvintseva A."/>
            <person name="Heitman J."/>
            <person name="Chen Y."/>
            <person name="Sun S."/>
            <person name="Springer D."/>
            <person name="Dromer F."/>
            <person name="Young S."/>
            <person name="Zeng Q."/>
            <person name="Chapman S."/>
            <person name="Gujja S."/>
            <person name="Saif S."/>
            <person name="Birren B."/>
        </authorList>
    </citation>
    <scope>NUCLEOTIDE SEQUENCE</scope>
    <source>
        <strain evidence="10">CBS 10118</strain>
    </source>
</reference>
<feature type="transmembrane region" description="Helical" evidence="8">
    <location>
        <begin position="201"/>
        <end position="228"/>
    </location>
</feature>
<evidence type="ECO:0000313" key="10">
    <source>
        <dbReference type="EMBL" id="OCF29399.1"/>
    </source>
</evidence>
<dbReference type="Pfam" id="PF04515">
    <property type="entry name" value="Choline_transpo"/>
    <property type="match status" value="1"/>
</dbReference>
<feature type="transmembrane region" description="Helical" evidence="8">
    <location>
        <begin position="399"/>
        <end position="432"/>
    </location>
</feature>
<evidence type="ECO:0000256" key="8">
    <source>
        <dbReference type="RuleBase" id="RU368066"/>
    </source>
</evidence>
<sequence length="520" mass="56754">MSPRVPRFGEATSVISPPPKANSNAERSIADTMNSNDAKRRERVKASFLDVYVIFEFTRNYDKFEESAASTAGSGSGNGKRDDDDGLKVDGADVREALFNGDTTFMLMGATGLAILLNLLLLFFIRKFPGLVIRSGPVLGVFLCLAAAGGLIYLQAWVTAAVLAVTGILLGASLWFMRHKFRLARDLLDTANKGAKKHHSVFWTVLIGLFVEGVISLWNLFTFVAVYLKFAPGRDGKSSPHMPGSRILLSGSPDHSIYLCLAHVPLGIISNVIILTLAGGPYSTWWDGTDTKEKSESWAAFKKATSTSLGSVAFGSLLVGLVETLAYIIKSISLELCGSGLFTCCCFCFINAIEGLLELFNKYVYVKIGVDKFEHGFIPSAKAIVKLVKKRKNKDEMPLGVNAMITDCIVGFSLHTTCIACAIICTALTYVYTIIIDGTAKVDDWWDWVVLVYAFILVLNIGLVLTSALDAGVSTILFCLDKTPENLAKRNEQFYKALSTEESYKNYRGLLNKDDLPGEA</sequence>
<dbReference type="EMBL" id="KI894018">
    <property type="protein sequence ID" value="OCF29399.1"/>
    <property type="molecule type" value="Genomic_DNA"/>
</dbReference>
<evidence type="ECO:0000256" key="3">
    <source>
        <dbReference type="ARBA" id="ARBA00007168"/>
    </source>
</evidence>